<evidence type="ECO:0000313" key="2">
    <source>
        <dbReference type="Proteomes" id="UP000434475"/>
    </source>
</evidence>
<gene>
    <name evidence="1" type="ORF">GKE97_10605</name>
</gene>
<dbReference type="EMBL" id="WKPR01000009">
    <property type="protein sequence ID" value="MSB19965.1"/>
    <property type="molecule type" value="Genomic_DNA"/>
</dbReference>
<dbReference type="Proteomes" id="UP000434475">
    <property type="component" value="Unassembled WGS sequence"/>
</dbReference>
<dbReference type="AlphaFoldDB" id="A0A6I2R154"/>
<reference evidence="1 2" key="1">
    <citation type="journal article" date="2019" name="Nat. Med.">
        <title>A library of human gut bacterial isolates paired with longitudinal multiomics data enables mechanistic microbiome research.</title>
        <authorList>
            <person name="Poyet M."/>
            <person name="Groussin M."/>
            <person name="Gibbons S.M."/>
            <person name="Avila-Pacheco J."/>
            <person name="Jiang X."/>
            <person name="Kearney S.M."/>
            <person name="Perrotta A.R."/>
            <person name="Berdy B."/>
            <person name="Zhao S."/>
            <person name="Lieberman T.D."/>
            <person name="Swanson P.K."/>
            <person name="Smith M."/>
            <person name="Roesemann S."/>
            <person name="Alexander J.E."/>
            <person name="Rich S.A."/>
            <person name="Livny J."/>
            <person name="Vlamakis H."/>
            <person name="Clish C."/>
            <person name="Bullock K."/>
            <person name="Deik A."/>
            <person name="Scott J."/>
            <person name="Pierce K.A."/>
            <person name="Xavier R.J."/>
            <person name="Alm E.J."/>
        </authorList>
    </citation>
    <scope>NUCLEOTIDE SEQUENCE [LARGE SCALE GENOMIC DNA]</scope>
    <source>
        <strain evidence="1 2">BIOML-A2</strain>
    </source>
</reference>
<accession>A0A6I2R154</accession>
<proteinExistence type="predicted"/>
<dbReference type="RefSeq" id="WP_108981792.1">
    <property type="nucleotide sequence ID" value="NZ_JAQLWY010000020.1"/>
</dbReference>
<sequence>MHKIFQNCVIFEVKWQNTLPRLSFSVKNEEGETYLICAQNFNTKEQLTHVMEGSRERAILAFGTNDLDIYKARAGVFMIDWSPCPGTSLMFEVSEQEFGKIMRKE</sequence>
<name>A0A6I2R154_FLAPL</name>
<organism evidence="1 2">
    <name type="scientific">Flavonifractor plautii</name>
    <name type="common">Fusobacterium plautii</name>
    <dbReference type="NCBI Taxonomy" id="292800"/>
    <lineage>
        <taxon>Bacteria</taxon>
        <taxon>Bacillati</taxon>
        <taxon>Bacillota</taxon>
        <taxon>Clostridia</taxon>
        <taxon>Eubacteriales</taxon>
        <taxon>Oscillospiraceae</taxon>
        <taxon>Flavonifractor</taxon>
    </lineage>
</organism>
<comment type="caution">
    <text evidence="1">The sequence shown here is derived from an EMBL/GenBank/DDBJ whole genome shotgun (WGS) entry which is preliminary data.</text>
</comment>
<evidence type="ECO:0000313" key="1">
    <source>
        <dbReference type="EMBL" id="MSB19965.1"/>
    </source>
</evidence>
<protein>
    <submittedName>
        <fullName evidence="1">Uncharacterized protein</fullName>
    </submittedName>
</protein>